<dbReference type="InterPro" id="IPR039424">
    <property type="entry name" value="SBP_5"/>
</dbReference>
<reference evidence="6 7" key="1">
    <citation type="submission" date="2018-01" db="EMBL/GenBank/DDBJ databases">
        <title>Complete genome sequence of Salinigranum rubrum GX10T, an extremely halophilic archaeon isolated from a marine solar saltern.</title>
        <authorList>
            <person name="Han S."/>
        </authorList>
    </citation>
    <scope>NUCLEOTIDE SEQUENCE [LARGE SCALE GENOMIC DNA]</scope>
    <source>
        <strain evidence="6 7">GX10</strain>
    </source>
</reference>
<dbReference type="EMBL" id="CP026309">
    <property type="protein sequence ID" value="AUV83465.1"/>
    <property type="molecule type" value="Genomic_DNA"/>
</dbReference>
<dbReference type="GO" id="GO:0043190">
    <property type="term" value="C:ATP-binding cassette (ABC) transporter complex"/>
    <property type="evidence" value="ECO:0007669"/>
    <property type="project" value="InterPro"/>
</dbReference>
<evidence type="ECO:0000313" key="7">
    <source>
        <dbReference type="Proteomes" id="UP000236584"/>
    </source>
</evidence>
<dbReference type="GO" id="GO:1904680">
    <property type="term" value="F:peptide transmembrane transporter activity"/>
    <property type="evidence" value="ECO:0007669"/>
    <property type="project" value="TreeGrafter"/>
</dbReference>
<dbReference type="AlphaFoldDB" id="A0A2I8VNK5"/>
<dbReference type="GO" id="GO:0015833">
    <property type="term" value="P:peptide transport"/>
    <property type="evidence" value="ECO:0007669"/>
    <property type="project" value="TreeGrafter"/>
</dbReference>
<dbReference type="OrthoDB" id="233597at2157"/>
<sequence>MQGDSPDWSVLNRRRVLGLGAASLAGLAGCTSGDGDSSGSNEGSGGSDSTESGSGSGTGTESGSSSEMSGGRLRLAQVKSPLEFDPIVLNDVPSLEVSQHIFDGLYEYNEGTELVPQLATGEPEISNDGTRWVVEMTGDATFTNGDPLTAEDVKYTYEAPVAEETENASEYNMIDTISVVDETTVQFDLKFPYGPFRHLLDLGIVPMSVREEDKEAFNTQQPVGSGPFEFVEWQEGNFVRLQRNDDYWGDPVPNLAEVEFVPVEEATTRVTTLRNGENDVIKEIPPKLYSTVRGISDASIDEVPGIGYFYLAFNCNEGPTADPMVREAIDYCFSMDQAVSNYVEPTGIRQYSPLPASVAEDWNMPVDEWSQIPHDKNIDEATALFEEAGVPMDYQWRIIVPPDDKREQIGVTVSNGLKEAGFDNVSVQRLDWGAFLDQYVSGSEDDYNMYTLGWSGDPDPDAFTYFLLGRTEDTLGVTNGTYWGANSDVGKQAAEKFVQARQLADREQRRQLYIEGITSALEERAHIPAYNLKNSFGVKNYVEGFASHPVDQFHIATNHNNVSVDK</sequence>
<dbReference type="CDD" id="cd00995">
    <property type="entry name" value="PBP2_NikA_DppA_OppA_like"/>
    <property type="match status" value="1"/>
</dbReference>
<evidence type="ECO:0000256" key="4">
    <source>
        <dbReference type="SAM" id="MobiDB-lite"/>
    </source>
</evidence>
<dbReference type="KEGG" id="srub:C2R22_18950"/>
<evidence type="ECO:0000313" key="6">
    <source>
        <dbReference type="EMBL" id="AUV83465.1"/>
    </source>
</evidence>
<dbReference type="SUPFAM" id="SSF53850">
    <property type="entry name" value="Periplasmic binding protein-like II"/>
    <property type="match status" value="1"/>
</dbReference>
<evidence type="ECO:0000256" key="3">
    <source>
        <dbReference type="ARBA" id="ARBA00022729"/>
    </source>
</evidence>
<dbReference type="Gene3D" id="3.90.76.10">
    <property type="entry name" value="Dipeptide-binding Protein, Domain 1"/>
    <property type="match status" value="1"/>
</dbReference>
<feature type="domain" description="Solute-binding protein family 5" evidence="5">
    <location>
        <begin position="113"/>
        <end position="471"/>
    </location>
</feature>
<protein>
    <submittedName>
        <fullName evidence="6">ABC transporter substrate-binding protein</fullName>
    </submittedName>
</protein>
<dbReference type="GO" id="GO:0042597">
    <property type="term" value="C:periplasmic space"/>
    <property type="evidence" value="ECO:0007669"/>
    <property type="project" value="UniProtKB-ARBA"/>
</dbReference>
<comment type="similarity">
    <text evidence="1">Belongs to the bacterial solute-binding protein 5 family.</text>
</comment>
<dbReference type="InterPro" id="IPR030678">
    <property type="entry name" value="Peptide/Ni-bd"/>
</dbReference>
<dbReference type="Proteomes" id="UP000236584">
    <property type="component" value="Chromosome"/>
</dbReference>
<evidence type="ECO:0000256" key="2">
    <source>
        <dbReference type="ARBA" id="ARBA00022448"/>
    </source>
</evidence>
<dbReference type="InterPro" id="IPR000914">
    <property type="entry name" value="SBP_5_dom"/>
</dbReference>
<evidence type="ECO:0000256" key="1">
    <source>
        <dbReference type="ARBA" id="ARBA00005695"/>
    </source>
</evidence>
<feature type="region of interest" description="Disordered" evidence="4">
    <location>
        <begin position="28"/>
        <end position="71"/>
    </location>
</feature>
<dbReference type="PIRSF" id="PIRSF002741">
    <property type="entry name" value="MppA"/>
    <property type="match status" value="1"/>
</dbReference>
<dbReference type="Gene3D" id="3.40.190.10">
    <property type="entry name" value="Periplasmic binding protein-like II"/>
    <property type="match status" value="1"/>
</dbReference>
<keyword evidence="2" id="KW-0813">Transport</keyword>
<dbReference type="RefSeq" id="WP_103427154.1">
    <property type="nucleotide sequence ID" value="NZ_CP026309.1"/>
</dbReference>
<organism evidence="6 7">
    <name type="scientific">Salinigranum rubrum</name>
    <dbReference type="NCBI Taxonomy" id="755307"/>
    <lineage>
        <taxon>Archaea</taxon>
        <taxon>Methanobacteriati</taxon>
        <taxon>Methanobacteriota</taxon>
        <taxon>Stenosarchaea group</taxon>
        <taxon>Halobacteria</taxon>
        <taxon>Halobacteriales</taxon>
        <taxon>Haloferacaceae</taxon>
        <taxon>Salinigranum</taxon>
    </lineage>
</organism>
<name>A0A2I8VNK5_9EURY</name>
<dbReference type="PANTHER" id="PTHR30290:SF9">
    <property type="entry name" value="OLIGOPEPTIDE-BINDING PROTEIN APPA"/>
    <property type="match status" value="1"/>
</dbReference>
<dbReference type="GeneID" id="35594216"/>
<dbReference type="PANTHER" id="PTHR30290">
    <property type="entry name" value="PERIPLASMIC BINDING COMPONENT OF ABC TRANSPORTER"/>
    <property type="match status" value="1"/>
</dbReference>
<feature type="compositionally biased region" description="Low complexity" evidence="4">
    <location>
        <begin position="61"/>
        <end position="71"/>
    </location>
</feature>
<accession>A0A2I8VNK5</accession>
<dbReference type="Pfam" id="PF00496">
    <property type="entry name" value="SBP_bac_5"/>
    <property type="match status" value="1"/>
</dbReference>
<proteinExistence type="inferred from homology"/>
<feature type="compositionally biased region" description="Low complexity" evidence="4">
    <location>
        <begin position="28"/>
        <end position="53"/>
    </location>
</feature>
<keyword evidence="3" id="KW-0732">Signal</keyword>
<evidence type="ECO:0000259" key="5">
    <source>
        <dbReference type="Pfam" id="PF00496"/>
    </source>
</evidence>
<dbReference type="Gene3D" id="3.10.105.10">
    <property type="entry name" value="Dipeptide-binding Protein, Domain 3"/>
    <property type="match status" value="1"/>
</dbReference>
<gene>
    <name evidence="6" type="ORF">C2R22_18950</name>
</gene>
<keyword evidence="7" id="KW-1185">Reference proteome</keyword>